<evidence type="ECO:0000313" key="5">
    <source>
        <dbReference type="Ensembl" id="ENSPMRP00000034703.1"/>
    </source>
</evidence>
<dbReference type="Proteomes" id="UP000472272">
    <property type="component" value="Chromosome 2"/>
</dbReference>
<reference evidence="5" key="3">
    <citation type="submission" date="2025-09" db="UniProtKB">
        <authorList>
            <consortium name="Ensembl"/>
        </authorList>
    </citation>
    <scope>IDENTIFICATION</scope>
</reference>
<comment type="similarity">
    <text evidence="2 4">Belongs to the HUS1 family.</text>
</comment>
<evidence type="ECO:0000256" key="2">
    <source>
        <dbReference type="ARBA" id="ARBA00005563"/>
    </source>
</evidence>
<organism evidence="5 6">
    <name type="scientific">Podarcis muralis</name>
    <name type="common">Wall lizard</name>
    <name type="synonym">Lacerta muralis</name>
    <dbReference type="NCBI Taxonomy" id="64176"/>
    <lineage>
        <taxon>Eukaryota</taxon>
        <taxon>Metazoa</taxon>
        <taxon>Chordata</taxon>
        <taxon>Craniata</taxon>
        <taxon>Vertebrata</taxon>
        <taxon>Euteleostomi</taxon>
        <taxon>Lepidosauria</taxon>
        <taxon>Squamata</taxon>
        <taxon>Bifurcata</taxon>
        <taxon>Unidentata</taxon>
        <taxon>Episquamata</taxon>
        <taxon>Laterata</taxon>
        <taxon>Lacertibaenia</taxon>
        <taxon>Lacertidae</taxon>
        <taxon>Podarcis</taxon>
    </lineage>
</organism>
<dbReference type="GO" id="GO:0033314">
    <property type="term" value="P:mitotic DNA replication checkpoint signaling"/>
    <property type="evidence" value="ECO:0007669"/>
    <property type="project" value="TreeGrafter"/>
</dbReference>
<dbReference type="GO" id="GO:0000724">
    <property type="term" value="P:double-strand break repair via homologous recombination"/>
    <property type="evidence" value="ECO:0007669"/>
    <property type="project" value="TreeGrafter"/>
</dbReference>
<dbReference type="GO" id="GO:0035861">
    <property type="term" value="C:site of double-strand break"/>
    <property type="evidence" value="ECO:0007669"/>
    <property type="project" value="TreeGrafter"/>
</dbReference>
<reference evidence="5" key="2">
    <citation type="submission" date="2025-08" db="UniProtKB">
        <authorList>
            <consortium name="Ensembl"/>
        </authorList>
    </citation>
    <scope>IDENTIFICATION</scope>
</reference>
<evidence type="ECO:0000256" key="1">
    <source>
        <dbReference type="ARBA" id="ARBA00004123"/>
    </source>
</evidence>
<dbReference type="AlphaFoldDB" id="A0A670KB21"/>
<dbReference type="PIRSF" id="PIRSF011312">
    <property type="entry name" value="Cell_cycle_HUS1"/>
    <property type="match status" value="1"/>
</dbReference>
<dbReference type="InterPro" id="IPR016580">
    <property type="entry name" value="HUS1"/>
</dbReference>
<dbReference type="GO" id="GO:0006289">
    <property type="term" value="P:nucleotide-excision repair"/>
    <property type="evidence" value="ECO:0007669"/>
    <property type="project" value="TreeGrafter"/>
</dbReference>
<protein>
    <recommendedName>
        <fullName evidence="4">Checkpoint protein</fullName>
    </recommendedName>
</protein>
<proteinExistence type="inferred from homology"/>
<comment type="subcellular location">
    <subcellularLocation>
        <location evidence="1">Nucleus</location>
    </subcellularLocation>
</comment>
<evidence type="ECO:0000256" key="4">
    <source>
        <dbReference type="PIRNR" id="PIRNR011312"/>
    </source>
</evidence>
<dbReference type="GO" id="GO:0000723">
    <property type="term" value="P:telomere maintenance"/>
    <property type="evidence" value="ECO:0007669"/>
    <property type="project" value="TreeGrafter"/>
</dbReference>
<keyword evidence="6" id="KW-1185">Reference proteome</keyword>
<dbReference type="Ensembl" id="ENSPMRT00000036810.1">
    <property type="protein sequence ID" value="ENSPMRP00000034703.1"/>
    <property type="gene ID" value="ENSPMRG00000022483.1"/>
</dbReference>
<evidence type="ECO:0000256" key="3">
    <source>
        <dbReference type="ARBA" id="ARBA00023242"/>
    </source>
</evidence>
<dbReference type="PANTHER" id="PTHR12900:SF0">
    <property type="entry name" value="CHECKPOINT PROTEIN"/>
    <property type="match status" value="1"/>
</dbReference>
<dbReference type="GO" id="GO:0044778">
    <property type="term" value="P:meiotic DNA integrity checkpoint signaling"/>
    <property type="evidence" value="ECO:0007669"/>
    <property type="project" value="TreeGrafter"/>
</dbReference>
<dbReference type="GO" id="GO:0005730">
    <property type="term" value="C:nucleolus"/>
    <property type="evidence" value="ECO:0007669"/>
    <property type="project" value="InterPro"/>
</dbReference>
<reference evidence="5 6" key="1">
    <citation type="journal article" date="2019" name="Proc. Natl. Acad. Sci. U.S.A.">
        <title>Regulatory changes in pterin and carotenoid genes underlie balanced color polymorphisms in the wall lizard.</title>
        <authorList>
            <person name="Andrade P."/>
            <person name="Pinho C."/>
            <person name="Perez I de Lanuza G."/>
            <person name="Afonso S."/>
            <person name="Brejcha J."/>
            <person name="Rubin C.J."/>
            <person name="Wallerman O."/>
            <person name="Pereira P."/>
            <person name="Sabatino S.J."/>
            <person name="Bellati A."/>
            <person name="Pellitteri-Rosa D."/>
            <person name="Bosakova Z."/>
            <person name="Bunikis I."/>
            <person name="Carretero M.A."/>
            <person name="Feiner N."/>
            <person name="Marsik P."/>
            <person name="Pauperio F."/>
            <person name="Salvi D."/>
            <person name="Soler L."/>
            <person name="While G.M."/>
            <person name="Uller T."/>
            <person name="Font E."/>
            <person name="Andersson L."/>
            <person name="Carneiro M."/>
        </authorList>
    </citation>
    <scope>NUCLEOTIDE SEQUENCE</scope>
</reference>
<sequence length="185" mass="20816">MRFRANTTDGRCLDHFSGVNTIARLAKTCTLRLMVDKPAVATLPCELSQGNVFDEFLMEGTAAEKIIIYLELTPGRDAALKTECQGSEGMASSSPVVAYDIPVGIIPRKLLMAAFIYQFSRDHKEEEDKQSLQFYSNRIKFNGEMNLKTETDLVCVTTHFKELGNPPRVGRLPKIYSQERDHKIP</sequence>
<dbReference type="InterPro" id="IPR007150">
    <property type="entry name" value="HUS1/Mec3"/>
</dbReference>
<dbReference type="GO" id="GO:0030896">
    <property type="term" value="C:checkpoint clamp complex"/>
    <property type="evidence" value="ECO:0007669"/>
    <property type="project" value="InterPro"/>
</dbReference>
<keyword evidence="3" id="KW-0539">Nucleus</keyword>
<evidence type="ECO:0000313" key="6">
    <source>
        <dbReference type="Proteomes" id="UP000472272"/>
    </source>
</evidence>
<dbReference type="PANTHER" id="PTHR12900">
    <property type="entry name" value="MITOTIC AND DNA DAMAGE CHECKPOINT PROTEIN HUS1"/>
    <property type="match status" value="1"/>
</dbReference>
<dbReference type="GO" id="GO:0031573">
    <property type="term" value="P:mitotic intra-S DNA damage checkpoint signaling"/>
    <property type="evidence" value="ECO:0007669"/>
    <property type="project" value="TreeGrafter"/>
</dbReference>
<name>A0A670KB21_PODMU</name>
<accession>A0A670KB21</accession>
<dbReference type="Gene3D" id="3.70.10.10">
    <property type="match status" value="1"/>
</dbReference>